<feature type="region of interest" description="Disordered" evidence="1">
    <location>
        <begin position="1"/>
        <end position="48"/>
    </location>
</feature>
<dbReference type="SUPFAM" id="SSF51126">
    <property type="entry name" value="Pectin lyase-like"/>
    <property type="match status" value="1"/>
</dbReference>
<evidence type="ECO:0000313" key="3">
    <source>
        <dbReference type="Proteomes" id="UP001649230"/>
    </source>
</evidence>
<proteinExistence type="predicted"/>
<evidence type="ECO:0000256" key="1">
    <source>
        <dbReference type="SAM" id="MobiDB-lite"/>
    </source>
</evidence>
<dbReference type="Proteomes" id="UP001649230">
    <property type="component" value="Chromosome"/>
</dbReference>
<evidence type="ECO:0000313" key="2">
    <source>
        <dbReference type="EMBL" id="UJF31858.1"/>
    </source>
</evidence>
<name>A0ABY3SEL0_9BACL</name>
<sequence length="357" mass="37661">MCDSHKSKEHCKCRGKKGDRGAKGKRGHQGKMGQPGPQGPAGPPGPGCMEPLPIATQIVYVNKAGNDASADGSECHPFLTVTAAMASIVDASPTKRYEISIGPGTYSEPFIHLKANVQLVGASTLLTRLDIPFDINDPSWNGNLNVDNRAGFADLALLTGPLDFDFRANTFTPSTGRLFFVSVNISPTPVFTGNSTFLSQINIRDCQLFGGYTQNGANVYMFASYVGGVPLPLSQPTITINSIVPYDTQVHLIGGGTDGDVIVNAPPGTVPIDPFDLLSFAIKGNLIINGTNARPRATVDSIPVRARVIGSALIERLNDANGLGYTPSNLGDWVAPPPTTVQEALDRIAAQIGPVIP</sequence>
<feature type="compositionally biased region" description="Basic and acidic residues" evidence="1">
    <location>
        <begin position="1"/>
        <end position="22"/>
    </location>
</feature>
<keyword evidence="3" id="KW-1185">Reference proteome</keyword>
<accession>A0ABY3SEL0</accession>
<dbReference type="RefSeq" id="WP_235118203.1">
    <property type="nucleotide sequence ID" value="NZ_CP090978.1"/>
</dbReference>
<protein>
    <submittedName>
        <fullName evidence="2">Exosporium leader peptide</fullName>
    </submittedName>
</protein>
<organism evidence="2 3">
    <name type="scientific">Paenibacillus hexagrammi</name>
    <dbReference type="NCBI Taxonomy" id="2908839"/>
    <lineage>
        <taxon>Bacteria</taxon>
        <taxon>Bacillati</taxon>
        <taxon>Bacillota</taxon>
        <taxon>Bacilli</taxon>
        <taxon>Bacillales</taxon>
        <taxon>Paenibacillaceae</taxon>
        <taxon>Paenibacillus</taxon>
    </lineage>
</organism>
<dbReference type="Gene3D" id="2.160.20.10">
    <property type="entry name" value="Single-stranded right-handed beta-helix, Pectin lyase-like"/>
    <property type="match status" value="1"/>
</dbReference>
<dbReference type="Gene3D" id="1.20.5.320">
    <property type="entry name" value="6-Phosphogluconate Dehydrogenase, domain 3"/>
    <property type="match status" value="1"/>
</dbReference>
<dbReference type="EMBL" id="CP090978">
    <property type="protein sequence ID" value="UJF31858.1"/>
    <property type="molecule type" value="Genomic_DNA"/>
</dbReference>
<feature type="compositionally biased region" description="Pro residues" evidence="1">
    <location>
        <begin position="37"/>
        <end position="46"/>
    </location>
</feature>
<gene>
    <name evidence="2" type="ORF">L0M14_19125</name>
</gene>
<dbReference type="InterPro" id="IPR011050">
    <property type="entry name" value="Pectin_lyase_fold/virulence"/>
</dbReference>
<dbReference type="InterPro" id="IPR012334">
    <property type="entry name" value="Pectin_lyas_fold"/>
</dbReference>
<reference evidence="2 3" key="1">
    <citation type="journal article" date="2024" name="Int. J. Syst. Evol. Microbiol.">
        <title>Paenibacillus hexagrammi sp. nov., a novel bacterium isolated from the gut content of Hexagrammos agrammus.</title>
        <authorList>
            <person name="Jung H.K."/>
            <person name="Kim D.G."/>
            <person name="Zin H."/>
            <person name="Park J."/>
            <person name="Jung H."/>
            <person name="Kim Y.O."/>
            <person name="Kong H.J."/>
            <person name="Kim J.W."/>
            <person name="Kim Y.S."/>
        </authorList>
    </citation>
    <scope>NUCLEOTIDE SEQUENCE [LARGE SCALE GENOMIC DNA]</scope>
    <source>
        <strain evidence="2 3">YPD9-1</strain>
    </source>
</reference>